<dbReference type="Gene3D" id="3.10.10.10">
    <property type="entry name" value="HIV Type 1 Reverse Transcriptase, subunit A, domain 1"/>
    <property type="match status" value="1"/>
</dbReference>
<name>A0A8J4WJH9_9TREM</name>
<proteinExistence type="predicted"/>
<keyword evidence="2" id="KW-1185">Reference proteome</keyword>
<organism evidence="1 2">
    <name type="scientific">Paragonimus heterotremus</name>
    <dbReference type="NCBI Taxonomy" id="100268"/>
    <lineage>
        <taxon>Eukaryota</taxon>
        <taxon>Metazoa</taxon>
        <taxon>Spiralia</taxon>
        <taxon>Lophotrochozoa</taxon>
        <taxon>Platyhelminthes</taxon>
        <taxon>Trematoda</taxon>
        <taxon>Digenea</taxon>
        <taxon>Plagiorchiida</taxon>
        <taxon>Troglotremata</taxon>
        <taxon>Troglotrematidae</taxon>
        <taxon>Paragonimus</taxon>
    </lineage>
</organism>
<evidence type="ECO:0000313" key="2">
    <source>
        <dbReference type="Proteomes" id="UP000748531"/>
    </source>
</evidence>
<evidence type="ECO:0000313" key="1">
    <source>
        <dbReference type="EMBL" id="KAF5402654.1"/>
    </source>
</evidence>
<reference evidence="1" key="1">
    <citation type="submission" date="2019-05" db="EMBL/GenBank/DDBJ databases">
        <title>Annotation for the trematode Paragonimus heterotremus.</title>
        <authorList>
            <person name="Choi Y.-J."/>
        </authorList>
    </citation>
    <scope>NUCLEOTIDE SEQUENCE</scope>
    <source>
        <strain evidence="1">LC</strain>
    </source>
</reference>
<dbReference type="OrthoDB" id="5982854at2759"/>
<dbReference type="PANTHER" id="PTHR37984">
    <property type="entry name" value="PROTEIN CBG26694"/>
    <property type="match status" value="1"/>
</dbReference>
<dbReference type="Proteomes" id="UP000748531">
    <property type="component" value="Unassembled WGS sequence"/>
</dbReference>
<comment type="caution">
    <text evidence="1">The sequence shown here is derived from an EMBL/GenBank/DDBJ whole genome shotgun (WGS) entry which is preliminary data.</text>
</comment>
<dbReference type="EMBL" id="LUCH01001680">
    <property type="protein sequence ID" value="KAF5402654.1"/>
    <property type="molecule type" value="Genomic_DNA"/>
</dbReference>
<sequence>MKNPDWMDVSSMVGLNLRPPPQLNMNEDEELPERWKMWKLQFQDFRTITRLSSAEKEFQVAMFRHAIGEQAVRCIKTFPYEADEDPEDWENVMKKLECYSLGFMNDTFERYKFNCRVQEPGESVDQFVQALRSMATTCGFCNRMHDKLIKDRLIIEMRNSDLTKRVLRDPQLTLIQCRSEEAADKKAEALKIHSIQEVSRVMAKEPRNPLTGCTFCGKTHGFKKEQCPAWRKICTKCGKANHFSVCCKSGPGVAKTTQPRKYSVCAVGVNEPHQNIRSAEIELNLITINFQVDSGAGVSLVPRSCVPNEPLTNTNLVLRMWNGTTVTPTGRFTAILRNLNNEKRIEKVLFVVKENFPSLLGVEAIEVLELVTFNCVHNVVSPLTNMCLKYSSVFDGTLGTPPGICKLSIDSDAKPVVLPIRRLPLIVKETFEEELTRLIDLGVIQQVDEPTDWVSQVATASKKSNELIICIDPKPLNAALRREYFRLFLLEDILLQLTGA</sequence>
<gene>
    <name evidence="1" type="ORF">PHET_04100</name>
</gene>
<accession>A0A8J4WJH9</accession>
<dbReference type="InterPro" id="IPR043502">
    <property type="entry name" value="DNA/RNA_pol_sf"/>
</dbReference>
<dbReference type="InterPro" id="IPR050951">
    <property type="entry name" value="Retrovirus_Pol_polyprotein"/>
</dbReference>
<dbReference type="SUPFAM" id="SSF50630">
    <property type="entry name" value="Acid proteases"/>
    <property type="match status" value="1"/>
</dbReference>
<dbReference type="AlphaFoldDB" id="A0A8J4WJH9"/>
<dbReference type="SUPFAM" id="SSF56672">
    <property type="entry name" value="DNA/RNA polymerases"/>
    <property type="match status" value="1"/>
</dbReference>
<dbReference type="PANTHER" id="PTHR37984:SF8">
    <property type="entry name" value="CCHC-TYPE DOMAIN-CONTAINING PROTEIN"/>
    <property type="match status" value="1"/>
</dbReference>
<dbReference type="InterPro" id="IPR021109">
    <property type="entry name" value="Peptidase_aspartic_dom_sf"/>
</dbReference>
<protein>
    <submittedName>
        <fullName evidence="1">Uncharacterized protein</fullName>
    </submittedName>
</protein>